<sequence>MATSSSESVATTILMNRFVRRNHRFLITLRERRLVQRQIVAVLEARKPHACSQARARLPSLAQKLEKVLFHIALSRSEYLNPTTLLWRLAQIYHRSQHHAPSPAAISL</sequence>
<comment type="caution">
    <text evidence="1">The sequence shown here is derived from an EMBL/GenBank/DDBJ whole genome shotgun (WGS) entry which is preliminary data.</text>
</comment>
<accession>A0A6G0XMY6</accession>
<dbReference type="VEuPathDB" id="FungiDB:AeMF1_000853"/>
<evidence type="ECO:0000313" key="1">
    <source>
        <dbReference type="EMBL" id="KAF0741831.1"/>
    </source>
</evidence>
<reference evidence="1 2" key="1">
    <citation type="submission" date="2019-07" db="EMBL/GenBank/DDBJ databases">
        <title>Genomics analysis of Aphanomyces spp. identifies a new class of oomycete effector associated with host adaptation.</title>
        <authorList>
            <person name="Gaulin E."/>
        </authorList>
    </citation>
    <scope>NUCLEOTIDE SEQUENCE [LARGE SCALE GENOMIC DNA]</scope>
    <source>
        <strain evidence="1 2">ATCC 201684</strain>
    </source>
</reference>
<name>A0A6G0XMY6_9STRA</name>
<gene>
    <name evidence="1" type="ORF">Ae201684_003023</name>
</gene>
<keyword evidence="2" id="KW-1185">Reference proteome</keyword>
<dbReference type="EMBL" id="VJMJ01000034">
    <property type="protein sequence ID" value="KAF0741831.1"/>
    <property type="molecule type" value="Genomic_DNA"/>
</dbReference>
<dbReference type="AlphaFoldDB" id="A0A6G0XMY6"/>
<proteinExistence type="predicted"/>
<protein>
    <submittedName>
        <fullName evidence="1">Uncharacterized protein</fullName>
    </submittedName>
</protein>
<dbReference type="Proteomes" id="UP000481153">
    <property type="component" value="Unassembled WGS sequence"/>
</dbReference>
<evidence type="ECO:0000313" key="2">
    <source>
        <dbReference type="Proteomes" id="UP000481153"/>
    </source>
</evidence>
<organism evidence="1 2">
    <name type="scientific">Aphanomyces euteiches</name>
    <dbReference type="NCBI Taxonomy" id="100861"/>
    <lineage>
        <taxon>Eukaryota</taxon>
        <taxon>Sar</taxon>
        <taxon>Stramenopiles</taxon>
        <taxon>Oomycota</taxon>
        <taxon>Saprolegniomycetes</taxon>
        <taxon>Saprolegniales</taxon>
        <taxon>Verrucalvaceae</taxon>
        <taxon>Aphanomyces</taxon>
    </lineage>
</organism>